<proteinExistence type="predicted"/>
<dbReference type="AlphaFoldDB" id="A0A5M8R057"/>
<keyword evidence="2" id="KW-1185">Reference proteome</keyword>
<dbReference type="Proteomes" id="UP000323994">
    <property type="component" value="Unassembled WGS sequence"/>
</dbReference>
<dbReference type="RefSeq" id="WP_139010226.1">
    <property type="nucleotide sequence ID" value="NZ_VBSN01000006.1"/>
</dbReference>
<gene>
    <name evidence="1" type="ORF">FEM33_00480</name>
</gene>
<protein>
    <submittedName>
        <fullName evidence="1">Nuclear transport factor 2 family protein</fullName>
    </submittedName>
</protein>
<dbReference type="SUPFAM" id="SSF54427">
    <property type="entry name" value="NTF2-like"/>
    <property type="match status" value="1"/>
</dbReference>
<dbReference type="EMBL" id="VBSN01000006">
    <property type="protein sequence ID" value="KAA6441847.1"/>
    <property type="molecule type" value="Genomic_DNA"/>
</dbReference>
<accession>A0A5M8R057</accession>
<dbReference type="InterPro" id="IPR039437">
    <property type="entry name" value="FrzH/put_lumazine-bd"/>
</dbReference>
<organism evidence="1 2">
    <name type="scientific">Dyadobacter flavalbus</name>
    <dbReference type="NCBI Taxonomy" id="2579942"/>
    <lineage>
        <taxon>Bacteria</taxon>
        <taxon>Pseudomonadati</taxon>
        <taxon>Bacteroidota</taxon>
        <taxon>Cytophagia</taxon>
        <taxon>Cytophagales</taxon>
        <taxon>Spirosomataceae</taxon>
        <taxon>Dyadobacter</taxon>
    </lineage>
</organism>
<dbReference type="Pfam" id="PF12893">
    <property type="entry name" value="Lumazine_bd_2"/>
    <property type="match status" value="1"/>
</dbReference>
<reference evidence="1 2" key="1">
    <citation type="submission" date="2019-05" db="EMBL/GenBank/DDBJ databases">
        <authorList>
            <person name="Qu J.-H."/>
        </authorList>
    </citation>
    <scope>NUCLEOTIDE SEQUENCE [LARGE SCALE GENOMIC DNA]</scope>
    <source>
        <strain evidence="1 2">NS28</strain>
    </source>
</reference>
<evidence type="ECO:0000313" key="2">
    <source>
        <dbReference type="Proteomes" id="UP000323994"/>
    </source>
</evidence>
<dbReference type="OrthoDB" id="117186at2"/>
<dbReference type="Gene3D" id="3.10.450.50">
    <property type="match status" value="1"/>
</dbReference>
<dbReference type="InterPro" id="IPR032710">
    <property type="entry name" value="NTF2-like_dom_sf"/>
</dbReference>
<sequence>MLIANVAKAQETANVRKTVDLLFDGMRTGDSTLLRKVFNPGCSLTSFSRNEKDSVVIHRSDAESFIKAAGKPHKEIWDEKIYDVKILVDDMTATAWAPYKFYLGDTFSHCGVNVFSMIKTKSGWKIYEIKDTRRKTACL</sequence>
<name>A0A5M8R057_9BACT</name>
<comment type="caution">
    <text evidence="1">The sequence shown here is derived from an EMBL/GenBank/DDBJ whole genome shotgun (WGS) entry which is preliminary data.</text>
</comment>
<evidence type="ECO:0000313" key="1">
    <source>
        <dbReference type="EMBL" id="KAA6441847.1"/>
    </source>
</evidence>